<keyword evidence="6 10" id="KW-0547">Nucleotide-binding</keyword>
<dbReference type="InterPro" id="IPR014046">
    <property type="entry name" value="C-di-AMP_synthase"/>
</dbReference>
<feature type="transmembrane region" description="Helical" evidence="10">
    <location>
        <begin position="41"/>
        <end position="64"/>
    </location>
</feature>
<dbReference type="PANTHER" id="PTHR34185">
    <property type="entry name" value="DIADENYLATE CYCLASE"/>
    <property type="match status" value="1"/>
</dbReference>
<feature type="transmembrane region" description="Helical" evidence="10">
    <location>
        <begin position="16"/>
        <end position="34"/>
    </location>
</feature>
<evidence type="ECO:0000256" key="10">
    <source>
        <dbReference type="HAMAP-Rule" id="MF_01499"/>
    </source>
</evidence>
<dbReference type="AlphaFoldDB" id="O67447"/>
<evidence type="ECO:0000256" key="6">
    <source>
        <dbReference type="ARBA" id="ARBA00022741"/>
    </source>
</evidence>
<evidence type="ECO:0000259" key="11">
    <source>
        <dbReference type="PROSITE" id="PS51794"/>
    </source>
</evidence>
<dbReference type="NCBIfam" id="TIGR00159">
    <property type="entry name" value="diadenylate cyclase CdaA"/>
    <property type="match status" value="1"/>
</dbReference>
<dbReference type="KEGG" id="aae:aq_1467"/>
<dbReference type="STRING" id="224324.aq_1467"/>
<dbReference type="SUPFAM" id="SSF143597">
    <property type="entry name" value="YojJ-like"/>
    <property type="match status" value="1"/>
</dbReference>
<dbReference type="RefSeq" id="WP_010880950.1">
    <property type="nucleotide sequence ID" value="NC_000918.1"/>
</dbReference>
<dbReference type="EnsemblBacteria" id="AAC07411">
    <property type="protein sequence ID" value="AAC07411"/>
    <property type="gene ID" value="aq_1467"/>
</dbReference>
<dbReference type="FunFam" id="3.40.1700.10:FF:000002">
    <property type="entry name" value="Diadenylate cyclase"/>
    <property type="match status" value="1"/>
</dbReference>
<dbReference type="Proteomes" id="UP000000798">
    <property type="component" value="Chromosome"/>
</dbReference>
<dbReference type="Pfam" id="PF02457">
    <property type="entry name" value="DAC"/>
    <property type="match status" value="1"/>
</dbReference>
<accession>O67447</accession>
<keyword evidence="8 10" id="KW-1133">Transmembrane helix</keyword>
<dbReference type="EMBL" id="AE000657">
    <property type="protein sequence ID" value="AAC07411.1"/>
    <property type="molecule type" value="Genomic_DNA"/>
</dbReference>
<dbReference type="InParanoid" id="O67447"/>
<comment type="subunit">
    <text evidence="10">Probably a homodimer.</text>
</comment>
<keyword evidence="9 10" id="KW-0472">Membrane</keyword>
<dbReference type="InterPro" id="IPR034701">
    <property type="entry name" value="CdaA"/>
</dbReference>
<dbReference type="PIR" id="E70427">
    <property type="entry name" value="E70427"/>
</dbReference>
<sequence>MTFLEFLKEFFSWRDILDIFGLFLFFYLFIRFLYIAKGLYILRLLIYLGILWLFAEVLSLTTLSWMFEKLWTLILFTLIVIFQPEIRRTLANIGKRTKVIKLKEYEERSIDRIVRACRFMAERQIGALIVIERQQNIEDLIEGCIYLDAYITAELIITIFYPLTPLHDGAVVIRDDRIAFASCVLPLSKNPELPKKYGTRHRAAVGITEMSDAVAIVVSEETGEISVAVEGNIEKILDHELLKDKLMELLGVKHGS</sequence>
<keyword evidence="13" id="KW-1185">Reference proteome</keyword>
<dbReference type="GO" id="GO:0004016">
    <property type="term" value="F:adenylate cyclase activity"/>
    <property type="evidence" value="ECO:0000318"/>
    <property type="project" value="GO_Central"/>
</dbReference>
<evidence type="ECO:0000256" key="2">
    <source>
        <dbReference type="ARBA" id="ARBA00022475"/>
    </source>
</evidence>
<dbReference type="GO" id="GO:0005524">
    <property type="term" value="F:ATP binding"/>
    <property type="evidence" value="ECO:0007669"/>
    <property type="project" value="UniProtKB-UniRule"/>
</dbReference>
<comment type="function">
    <text evidence="10">Catalyzes the condensation of 2 ATP molecules into cyclic di-AMP (c-di-AMP), a second messenger used to regulate differing processes in different bacteria.</text>
</comment>
<keyword evidence="3 10" id="KW-0808">Transferase</keyword>
<dbReference type="OrthoDB" id="9807385at2"/>
<dbReference type="HAMAP" id="MF_01499">
    <property type="entry name" value="DacA"/>
    <property type="match status" value="1"/>
</dbReference>
<evidence type="ECO:0000256" key="9">
    <source>
        <dbReference type="ARBA" id="ARBA00023136"/>
    </source>
</evidence>
<dbReference type="InterPro" id="IPR036888">
    <property type="entry name" value="DNA_integrity_DisA_N_sf"/>
</dbReference>
<dbReference type="InterPro" id="IPR003390">
    <property type="entry name" value="DNA_integrity_scan_DisA_N"/>
</dbReference>
<dbReference type="InterPro" id="IPR050338">
    <property type="entry name" value="DisA"/>
</dbReference>
<dbReference type="GO" id="GO:0006171">
    <property type="term" value="P:cAMP biosynthetic process"/>
    <property type="evidence" value="ECO:0007669"/>
    <property type="project" value="InterPro"/>
</dbReference>
<keyword evidence="2 10" id="KW-1003">Cell membrane</keyword>
<evidence type="ECO:0000256" key="4">
    <source>
        <dbReference type="ARBA" id="ARBA00022692"/>
    </source>
</evidence>
<reference evidence="12 13" key="1">
    <citation type="journal article" date="1998" name="Nature">
        <title>The complete genome of the hyperthermophilic bacterium Aquifex aeolicus.</title>
        <authorList>
            <person name="Deckert G."/>
            <person name="Warren P.V."/>
            <person name="Gaasterland T."/>
            <person name="Young W.G."/>
            <person name="Lenox A.L."/>
            <person name="Graham D.E."/>
            <person name="Overbeek R."/>
            <person name="Snead M.A."/>
            <person name="Keller M."/>
            <person name="Aujay M."/>
            <person name="Huber R."/>
            <person name="Feldman R.A."/>
            <person name="Short J.M."/>
            <person name="Olson G.J."/>
            <person name="Swanson R.V."/>
        </authorList>
    </citation>
    <scope>NUCLEOTIDE SEQUENCE [LARGE SCALE GENOMIC DNA]</scope>
    <source>
        <strain evidence="12 13">VF5</strain>
    </source>
</reference>
<evidence type="ECO:0000256" key="7">
    <source>
        <dbReference type="ARBA" id="ARBA00022840"/>
    </source>
</evidence>
<dbReference type="PATRIC" id="fig|224324.8.peg.1144"/>
<dbReference type="PANTHER" id="PTHR34185:SF1">
    <property type="entry name" value="DIADENYLATE CYCLASE"/>
    <property type="match status" value="1"/>
</dbReference>
<dbReference type="PROSITE" id="PS51794">
    <property type="entry name" value="DAC"/>
    <property type="match status" value="1"/>
</dbReference>
<comment type="similarity">
    <text evidence="10">Belongs to the adenylate cyclase family. DacA/CdaA subfamily.</text>
</comment>
<organism evidence="12 13">
    <name type="scientific">Aquifex aeolicus (strain VF5)</name>
    <dbReference type="NCBI Taxonomy" id="224324"/>
    <lineage>
        <taxon>Bacteria</taxon>
        <taxon>Pseudomonadati</taxon>
        <taxon>Aquificota</taxon>
        <taxon>Aquificia</taxon>
        <taxon>Aquificales</taxon>
        <taxon>Aquificaceae</taxon>
        <taxon>Aquifex</taxon>
    </lineage>
</organism>
<evidence type="ECO:0000313" key="13">
    <source>
        <dbReference type="Proteomes" id="UP000000798"/>
    </source>
</evidence>
<evidence type="ECO:0000256" key="3">
    <source>
        <dbReference type="ARBA" id="ARBA00022679"/>
    </source>
</evidence>
<dbReference type="EC" id="2.7.7.85" evidence="10"/>
<gene>
    <name evidence="10" type="primary">dacA</name>
    <name evidence="12" type="ordered locus">aq_1467</name>
</gene>
<evidence type="ECO:0000256" key="1">
    <source>
        <dbReference type="ARBA" id="ARBA00000877"/>
    </source>
</evidence>
<evidence type="ECO:0000256" key="5">
    <source>
        <dbReference type="ARBA" id="ARBA00022695"/>
    </source>
</evidence>
<dbReference type="eggNOG" id="COG1624">
    <property type="taxonomic scope" value="Bacteria"/>
</dbReference>
<dbReference type="PIRSF" id="PIRSF004793">
    <property type="entry name" value="UCP004793"/>
    <property type="match status" value="1"/>
</dbReference>
<keyword evidence="10" id="KW-0997">Cell inner membrane</keyword>
<feature type="domain" description="DAC" evidence="11">
    <location>
        <begin position="83"/>
        <end position="239"/>
    </location>
</feature>
<evidence type="ECO:0000313" key="12">
    <source>
        <dbReference type="EMBL" id="AAC07411.1"/>
    </source>
</evidence>
<keyword evidence="7 10" id="KW-0067">ATP-binding</keyword>
<keyword evidence="4 10" id="KW-0812">Transmembrane</keyword>
<dbReference type="GO" id="GO:0106408">
    <property type="term" value="F:diadenylate cyclase activity"/>
    <property type="evidence" value="ECO:0007669"/>
    <property type="project" value="UniProtKB-EC"/>
</dbReference>
<protein>
    <recommendedName>
        <fullName evidence="10">Diadenylate cyclase</fullName>
        <shortName evidence="10">DAC</shortName>
        <ecNumber evidence="10">2.7.7.85</ecNumber>
    </recommendedName>
    <alternativeName>
        <fullName evidence="10">Cyclic-di-AMP synthase</fullName>
        <shortName evidence="10">c-di-AMP synthase</shortName>
    </alternativeName>
</protein>
<evidence type="ECO:0000256" key="8">
    <source>
        <dbReference type="ARBA" id="ARBA00022989"/>
    </source>
</evidence>
<proteinExistence type="inferred from homology"/>
<dbReference type="HOGENOM" id="CLU_038561_0_0_0"/>
<keyword evidence="5 10" id="KW-0548">Nucleotidyltransferase</keyword>
<name>O67447_AQUAE</name>
<comment type="catalytic activity">
    <reaction evidence="1 10">
        <text>2 ATP = 3',3'-c-di-AMP + 2 diphosphate</text>
        <dbReference type="Rhea" id="RHEA:35655"/>
        <dbReference type="ChEBI" id="CHEBI:30616"/>
        <dbReference type="ChEBI" id="CHEBI:33019"/>
        <dbReference type="ChEBI" id="CHEBI:71500"/>
        <dbReference type="EC" id="2.7.7.85"/>
    </reaction>
</comment>
<comment type="caution">
    <text evidence="10">Lacks conserved residue(s) required for the propagation of feature annotation.</text>
</comment>
<dbReference type="Gene3D" id="3.40.1700.10">
    <property type="entry name" value="DNA integrity scanning protein, DisA, N-terminal domain"/>
    <property type="match status" value="1"/>
</dbReference>